<sequence>MPSVDVINESHISAASGFIAFDPGNFDPFHYFQTTSSNGSRYPYSTSSSMSSSSDLLDHPHAQDSLDSAPGTPPLFGQFENHRMQHRFFPPGSFHFYYRGCNSFEEDVDDESCDRSFWRSSPSPSEEDKSDDGGAYPVTFDLNITAHHHVTWNGVLDGKRLILPLHEAGGNSIAASSKEGFVSLLEFAEEELGCEHIVIIIPKRAKERGSLVKTFMFMGFTMLTPAQDQMARDPDNVYLDYEI</sequence>
<dbReference type="InterPro" id="IPR038581">
    <property type="entry name" value="ODC_AZ_sf"/>
</dbReference>
<dbReference type="PANTHER" id="PTHR10279">
    <property type="entry name" value="ORNITHINE DECARBOXYLASE ANTIZYME"/>
    <property type="match status" value="1"/>
</dbReference>
<reference evidence="5" key="1">
    <citation type="submission" date="2020-11" db="EMBL/GenBank/DDBJ databases">
        <authorList>
            <person name="Tran Van P."/>
        </authorList>
    </citation>
    <scope>NUCLEOTIDE SEQUENCE</scope>
</reference>
<dbReference type="GO" id="GO:0045732">
    <property type="term" value="P:positive regulation of protein catabolic process"/>
    <property type="evidence" value="ECO:0007669"/>
    <property type="project" value="TreeGrafter"/>
</dbReference>
<dbReference type="OrthoDB" id="5959761at2759"/>
<dbReference type="Pfam" id="PF02100">
    <property type="entry name" value="ODC_AZ"/>
    <property type="match status" value="1"/>
</dbReference>
<dbReference type="GO" id="GO:0005737">
    <property type="term" value="C:cytoplasm"/>
    <property type="evidence" value="ECO:0007669"/>
    <property type="project" value="TreeGrafter"/>
</dbReference>
<evidence type="ECO:0000256" key="3">
    <source>
        <dbReference type="ARBA" id="ARBA00017712"/>
    </source>
</evidence>
<proteinExistence type="inferred from homology"/>
<dbReference type="GO" id="GO:0075523">
    <property type="term" value="P:viral translational frameshifting"/>
    <property type="evidence" value="ECO:0007669"/>
    <property type="project" value="UniProtKB-KW"/>
</dbReference>
<comment type="similarity">
    <text evidence="1">Belongs to the ODC antizyme family.</text>
</comment>
<protein>
    <recommendedName>
        <fullName evidence="3">Ornithine decarboxylase antizyme</fullName>
    </recommendedName>
</protein>
<evidence type="ECO:0000256" key="4">
    <source>
        <dbReference type="ARBA" id="ARBA00022758"/>
    </source>
</evidence>
<dbReference type="AlphaFoldDB" id="A0A7R8W6D4"/>
<organism evidence="5">
    <name type="scientific">Cyprideis torosa</name>
    <dbReference type="NCBI Taxonomy" id="163714"/>
    <lineage>
        <taxon>Eukaryota</taxon>
        <taxon>Metazoa</taxon>
        <taxon>Ecdysozoa</taxon>
        <taxon>Arthropoda</taxon>
        <taxon>Crustacea</taxon>
        <taxon>Oligostraca</taxon>
        <taxon>Ostracoda</taxon>
        <taxon>Podocopa</taxon>
        <taxon>Podocopida</taxon>
        <taxon>Cytherocopina</taxon>
        <taxon>Cytheroidea</taxon>
        <taxon>Cytherideidae</taxon>
        <taxon>Cyprideis</taxon>
    </lineage>
</organism>
<comment type="subunit">
    <text evidence="2">Interacts with ODC1 and thereby sterically blocks ODC homodimerization.</text>
</comment>
<dbReference type="Gene3D" id="3.40.630.60">
    <property type="match status" value="1"/>
</dbReference>
<evidence type="ECO:0000256" key="1">
    <source>
        <dbReference type="ARBA" id="ARBA00008796"/>
    </source>
</evidence>
<gene>
    <name evidence="5" type="ORF">CTOB1V02_LOCUS3696</name>
</gene>
<dbReference type="InterPro" id="IPR016181">
    <property type="entry name" value="Acyl_CoA_acyltransferase"/>
</dbReference>
<dbReference type="InterPro" id="IPR002993">
    <property type="entry name" value="ODC_AZ"/>
</dbReference>
<name>A0A7R8W6D4_9CRUS</name>
<dbReference type="GO" id="GO:0005634">
    <property type="term" value="C:nucleus"/>
    <property type="evidence" value="ECO:0007669"/>
    <property type="project" value="TreeGrafter"/>
</dbReference>
<dbReference type="GO" id="GO:0008073">
    <property type="term" value="F:ornithine decarboxylase inhibitor activity"/>
    <property type="evidence" value="ECO:0007669"/>
    <property type="project" value="InterPro"/>
</dbReference>
<accession>A0A7R8W6D4</accession>
<dbReference type="PANTHER" id="PTHR10279:SF10">
    <property type="entry name" value="ORNITHINE DECARBOXYLASE ANTIZYME"/>
    <property type="match status" value="1"/>
</dbReference>
<evidence type="ECO:0000256" key="2">
    <source>
        <dbReference type="ARBA" id="ARBA00011836"/>
    </source>
</evidence>
<evidence type="ECO:0000313" key="5">
    <source>
        <dbReference type="EMBL" id="CAD7225764.1"/>
    </source>
</evidence>
<dbReference type="EMBL" id="OB660658">
    <property type="protein sequence ID" value="CAD7225764.1"/>
    <property type="molecule type" value="Genomic_DNA"/>
</dbReference>
<keyword evidence="4" id="KW-0688">Ribosomal frameshifting</keyword>
<dbReference type="SUPFAM" id="SSF55729">
    <property type="entry name" value="Acyl-CoA N-acyltransferases (Nat)"/>
    <property type="match status" value="1"/>
</dbReference>